<evidence type="ECO:0000313" key="1">
    <source>
        <dbReference type="EMBL" id="XCD29424.1"/>
    </source>
</evidence>
<accession>A0AAU8BWC6</accession>
<protein>
    <submittedName>
        <fullName evidence="1">Uncharacterized protein</fullName>
    </submittedName>
</protein>
<reference evidence="1" key="1">
    <citation type="submission" date="2024-03" db="EMBL/GenBank/DDBJ databases">
        <title>This phage originates from the Bacteriophage catalogue of the Bacteriophage Competence Centre, Department of Microbiology und Biotechnology, Max Rubner-Institut, Kiel, Germany.</title>
        <authorList>
            <person name="Sprotte S."/>
            <person name="Brinks E."/>
        </authorList>
    </citation>
    <scope>NUCLEOTIDE SEQUENCE</scope>
</reference>
<proteinExistence type="predicted"/>
<name>A0AAU8BWC6_9VIRU</name>
<organism evidence="1">
    <name type="scientific">Pseudomonas phage PMBT23</name>
    <dbReference type="NCBI Taxonomy" id="3137284"/>
    <lineage>
        <taxon>Viruses</taxon>
    </lineage>
</organism>
<sequence>MLIDQPERSNFGSVDTLPHWTVRSTLMVSLMVFS</sequence>
<dbReference type="EMBL" id="PP554577">
    <property type="protein sequence ID" value="XCD29424.1"/>
    <property type="molecule type" value="Genomic_DNA"/>
</dbReference>